<keyword evidence="3" id="KW-1185">Reference proteome</keyword>
<name>A0A2K3D223_CHLRE</name>
<feature type="region of interest" description="Disordered" evidence="1">
    <location>
        <begin position="1035"/>
        <end position="1059"/>
    </location>
</feature>
<accession>A0A2K3D223</accession>
<proteinExistence type="predicted"/>
<dbReference type="RefSeq" id="XP_042918006.1">
    <property type="nucleotide sequence ID" value="XM_043068007.1"/>
</dbReference>
<feature type="compositionally biased region" description="Pro residues" evidence="1">
    <location>
        <begin position="352"/>
        <end position="406"/>
    </location>
</feature>
<feature type="region of interest" description="Disordered" evidence="1">
    <location>
        <begin position="349"/>
        <end position="409"/>
    </location>
</feature>
<feature type="region of interest" description="Disordered" evidence="1">
    <location>
        <begin position="1487"/>
        <end position="1522"/>
    </location>
</feature>
<dbReference type="InParanoid" id="A0A2K3D223"/>
<sequence length="1733" mass="183928">MTATSCNRSLRYKNQRVSSAFRPLSRVSEPPPFWRLTLTYRTTSPYVGVGFYETGDVEYSYPCPVVLEPTEAIISVPVPAAFTYTASPNTVTLTPADCGWAAGSTFDSFFLITYVEGDDAPVSELLIDSFTIETGIAPSPPPSPAPPPSPEPPSPAPLAFGNTRAVAFSSLPVGALTSSSLSAQGIELSAGSNPVSPAWGEVVDCAAGWSYGGGTIMTAAGCTQALRFPYDDFSESFRPASPPSMFWSLSLTYRTTLPYVTLYLYPTSGQGNANACKVRLNRTEPIASPRPPAFVYSASNSVTVTASECGWSAGSTFFSFSFYVGVEGSSAGIDVFELLLDSFTMVTGMAPSPSPSPPSPAPPSPEPQSPAPPSPEPPSPMPPSPEPPSPAPPSPEPPSPAPPSPAPRAFGSSSLTVSFDALPLGSLTLTSLEAQDIRLAHQNESNALPGWGQVVDCAAGWTTDDSWAMTATGCNKTLRLTNALSDFFLPLSPPSTFWKLSITYRTTFRYTVLLLYGTGDVSHVCDRVLQRSDPTPLPNPTKFTYTAAPITFTVTPADCGWAAGSTFDRFAISISTYLAFGDDRVDLLLDSFTMDTGSAPSPPPPPPSPPMPPPLPPSPPPLPPSPPSPEPMVFGSTRTVSFDTFELGSLTGTSLEAKGLALSNYPDGTDHLRGEVVDCAAGWYNNVPMNAAGCNRSLLYKDEGSSNAFRPLSRVSGPPPFWRLTLTYRTTSPNVGVGFYGTGDVEYSYSCAVRLKPTETIAEPAVAEFTYTASPNTVTLTPADCGWAAGSTFDSFFLYMSMTAGVAPVFELLIDSFTIETGIAPSPPPSPAPPPPRTIPWPPSPEPPSPAPPIPLFASTRVVSVEALPLGNLASTSLLGLGIGLDADMYTSSPAWGEVVDCAGGWSYEGTTMTAAGCNQTLRFPYQGFTGRFEPLWAPHGGFYSLSLTYRTTLPWVQLELFNFQYCTLRLNGTESIVRPRPAAFTYAVSKTVTVTPEACGWAAGSTFLNFNFDVKYIPGGIDVYELLIDSLTLEMEPPPQPNPPSPPPLPPPSPAPDQRIASFTSLPVGALTSSSLSAQGIELSAGSNPVSPAWGEVVDCAAGWSYGGGTTMTAAGCTQALRFPYDDFSESFRPASPPSMFWSLSLTYRTTLPYVTLYLGQGNASACKVRLNRTEPIASPRPPAFVYSASNSVTVTASECGWGAGSTFFSFSFYVGVEGSSAGIDVSELLLDSFTMETGMAPLPSPSPPSPAPPSPEPQSPAPPSPQPPSPMPPSPEPPSLAPPSPEPPSPAPPSPAPQAFGSTRTVSFDALPLGSLTLTSLEAQDIRLAHQNESNALPGWGQVVDCAAGWTTDDSWAMTATGCNKTLRLTNELSDFFLPLSPPSTFWKLSITYRTTFAYTGLVLYDTGDVNNFCEQTLERSDPTPLPNPTTFTYTAAPITFTVTPADCGWDAGSTFDRFAIFIYTFMAVGRDRVELLLDSFTMKTGSAPSPPPPPPSPPMPPPRPPSPPPLPPSPPSPEHMVFGSTRTVSFDTLEIGLLTETSLEAQGLALSDYPFGTGHFKMTWGQVVDCAAGWYLAAAAVSMNAAGCKRSLQYKDEGFSSAFRPLSRVSEPPPFWRLTLTYRTTSPNVRVGFYKTGDVEYSNFCQVELKPTETIAGPAPAAFTYTAGPNTVTMTPADCDWDAGSTFDSFFFYIAMADDDAPVSELLTGKQFVGGAPGSSLVYGAAWYVL</sequence>
<dbReference type="PANTHER" id="PTHR48234">
    <property type="entry name" value="GH09231P"/>
    <property type="match status" value="1"/>
</dbReference>
<feature type="region of interest" description="Disordered" evidence="1">
    <location>
        <begin position="824"/>
        <end position="852"/>
    </location>
</feature>
<reference evidence="2 3" key="1">
    <citation type="journal article" date="2007" name="Science">
        <title>The Chlamydomonas genome reveals the evolution of key animal and plant functions.</title>
        <authorList>
            <person name="Merchant S.S."/>
            <person name="Prochnik S.E."/>
            <person name="Vallon O."/>
            <person name="Harris E.H."/>
            <person name="Karpowicz S.J."/>
            <person name="Witman G.B."/>
            <person name="Terry A."/>
            <person name="Salamov A."/>
            <person name="Fritz-Laylin L.K."/>
            <person name="Marechal-Drouard L."/>
            <person name="Marshall W.F."/>
            <person name="Qu L.H."/>
            <person name="Nelson D.R."/>
            <person name="Sanderfoot A.A."/>
            <person name="Spalding M.H."/>
            <person name="Kapitonov V.V."/>
            <person name="Ren Q."/>
            <person name="Ferris P."/>
            <person name="Lindquist E."/>
            <person name="Shapiro H."/>
            <person name="Lucas S.M."/>
            <person name="Grimwood J."/>
            <person name="Schmutz J."/>
            <person name="Cardol P."/>
            <person name="Cerutti H."/>
            <person name="Chanfreau G."/>
            <person name="Chen C.L."/>
            <person name="Cognat V."/>
            <person name="Croft M.T."/>
            <person name="Dent R."/>
            <person name="Dutcher S."/>
            <person name="Fernandez E."/>
            <person name="Fukuzawa H."/>
            <person name="Gonzalez-Ballester D."/>
            <person name="Gonzalez-Halphen D."/>
            <person name="Hallmann A."/>
            <person name="Hanikenne M."/>
            <person name="Hippler M."/>
            <person name="Inwood W."/>
            <person name="Jabbari K."/>
            <person name="Kalanon M."/>
            <person name="Kuras R."/>
            <person name="Lefebvre P.A."/>
            <person name="Lemaire S.D."/>
            <person name="Lobanov A.V."/>
            <person name="Lohr M."/>
            <person name="Manuell A."/>
            <person name="Meier I."/>
            <person name="Mets L."/>
            <person name="Mittag M."/>
            <person name="Mittelmeier T."/>
            <person name="Moroney J.V."/>
            <person name="Moseley J."/>
            <person name="Napoli C."/>
            <person name="Nedelcu A.M."/>
            <person name="Niyogi K."/>
            <person name="Novoselov S.V."/>
            <person name="Paulsen I.T."/>
            <person name="Pazour G."/>
            <person name="Purton S."/>
            <person name="Ral J.P."/>
            <person name="Riano-Pachon D.M."/>
            <person name="Riekhof W."/>
            <person name="Rymarquis L."/>
            <person name="Schroda M."/>
            <person name="Stern D."/>
            <person name="Umen J."/>
            <person name="Willows R."/>
            <person name="Wilson N."/>
            <person name="Zimmer S.L."/>
            <person name="Allmer J."/>
            <person name="Balk J."/>
            <person name="Bisova K."/>
            <person name="Chen C.J."/>
            <person name="Elias M."/>
            <person name="Gendler K."/>
            <person name="Hauser C."/>
            <person name="Lamb M.R."/>
            <person name="Ledford H."/>
            <person name="Long J.C."/>
            <person name="Minagawa J."/>
            <person name="Page M.D."/>
            <person name="Pan J."/>
            <person name="Pootakham W."/>
            <person name="Roje S."/>
            <person name="Rose A."/>
            <person name="Stahlberg E."/>
            <person name="Terauchi A.M."/>
            <person name="Yang P."/>
            <person name="Ball S."/>
            <person name="Bowler C."/>
            <person name="Dieckmann C.L."/>
            <person name="Gladyshev V.N."/>
            <person name="Green P."/>
            <person name="Jorgensen R."/>
            <person name="Mayfield S."/>
            <person name="Mueller-Roeber B."/>
            <person name="Rajamani S."/>
            <person name="Sayre R.T."/>
            <person name="Brokstein P."/>
            <person name="Dubchak I."/>
            <person name="Goodstein D."/>
            <person name="Hornick L."/>
            <person name="Huang Y.W."/>
            <person name="Jhaveri J."/>
            <person name="Luo Y."/>
            <person name="Martinez D."/>
            <person name="Ngau W.C."/>
            <person name="Otillar B."/>
            <person name="Poliakov A."/>
            <person name="Porter A."/>
            <person name="Szajkowski L."/>
            <person name="Werner G."/>
            <person name="Zhou K."/>
            <person name="Grigoriev I.V."/>
            <person name="Rokhsar D.S."/>
            <person name="Grossman A.R."/>
        </authorList>
    </citation>
    <scope>NUCLEOTIDE SEQUENCE [LARGE SCALE GENOMIC DNA]</scope>
    <source>
        <strain evidence="3">CC-503</strain>
    </source>
</reference>
<gene>
    <name evidence="2" type="ORF">CHLRE_12g495959v5</name>
</gene>
<dbReference type="Proteomes" id="UP000006906">
    <property type="component" value="Chromosome 12"/>
</dbReference>
<dbReference type="OrthoDB" id="557557at2759"/>
<feature type="compositionally biased region" description="Pro residues" evidence="1">
    <location>
        <begin position="600"/>
        <end position="630"/>
    </location>
</feature>
<dbReference type="Gramene" id="PNW74581">
    <property type="protein sequence ID" value="PNW74581"/>
    <property type="gene ID" value="CHLRE_12g495959v5"/>
</dbReference>
<feature type="compositionally biased region" description="Pro residues" evidence="1">
    <location>
        <begin position="825"/>
        <end position="852"/>
    </location>
</feature>
<feature type="compositionally biased region" description="Pro residues" evidence="1">
    <location>
        <begin position="1491"/>
        <end position="1520"/>
    </location>
</feature>
<evidence type="ECO:0000313" key="2">
    <source>
        <dbReference type="EMBL" id="PNW74581.1"/>
    </source>
</evidence>
<dbReference type="InterPro" id="IPR052506">
    <property type="entry name" value="Bact_Fn-Binding"/>
</dbReference>
<feature type="compositionally biased region" description="Pro residues" evidence="1">
    <location>
        <begin position="138"/>
        <end position="156"/>
    </location>
</feature>
<feature type="region of interest" description="Disordered" evidence="1">
    <location>
        <begin position="593"/>
        <end position="635"/>
    </location>
</feature>
<feature type="compositionally biased region" description="Pro residues" evidence="1">
    <location>
        <begin position="1244"/>
        <end position="1298"/>
    </location>
</feature>
<evidence type="ECO:0000256" key="1">
    <source>
        <dbReference type="SAM" id="MobiDB-lite"/>
    </source>
</evidence>
<dbReference type="EMBL" id="CM008973">
    <property type="protein sequence ID" value="PNW74581.1"/>
    <property type="molecule type" value="Genomic_DNA"/>
</dbReference>
<feature type="region of interest" description="Disordered" evidence="1">
    <location>
        <begin position="136"/>
        <end position="157"/>
    </location>
</feature>
<organism evidence="2 3">
    <name type="scientific">Chlamydomonas reinhardtii</name>
    <name type="common">Chlamydomonas smithii</name>
    <dbReference type="NCBI Taxonomy" id="3055"/>
    <lineage>
        <taxon>Eukaryota</taxon>
        <taxon>Viridiplantae</taxon>
        <taxon>Chlorophyta</taxon>
        <taxon>core chlorophytes</taxon>
        <taxon>Chlorophyceae</taxon>
        <taxon>CS clade</taxon>
        <taxon>Chlamydomonadales</taxon>
        <taxon>Chlamydomonadaceae</taxon>
        <taxon>Chlamydomonas</taxon>
    </lineage>
</organism>
<dbReference type="KEGG" id="cre:CHLRE_12g495959v5"/>
<dbReference type="GO" id="GO:0030036">
    <property type="term" value="P:actin cytoskeleton organization"/>
    <property type="evidence" value="ECO:0000318"/>
    <property type="project" value="GO_Central"/>
</dbReference>
<evidence type="ECO:0000313" key="3">
    <source>
        <dbReference type="Proteomes" id="UP000006906"/>
    </source>
</evidence>
<dbReference type="GeneID" id="5718431"/>
<protein>
    <submittedName>
        <fullName evidence="2">Uncharacterized protein</fullName>
    </submittedName>
</protein>
<dbReference type="PANTHER" id="PTHR48234:SF1">
    <property type="entry name" value="SEA DOMAIN-CONTAINING PROTEIN-RELATED"/>
    <property type="match status" value="1"/>
</dbReference>
<feature type="region of interest" description="Disordered" evidence="1">
    <location>
        <begin position="1239"/>
        <end position="1304"/>
    </location>
</feature>
<feature type="compositionally biased region" description="Pro residues" evidence="1">
    <location>
        <begin position="1037"/>
        <end position="1056"/>
    </location>
</feature>